<feature type="compositionally biased region" description="Low complexity" evidence="6">
    <location>
        <begin position="174"/>
        <end position="216"/>
    </location>
</feature>
<dbReference type="eggNOG" id="KOG2143">
    <property type="taxonomic scope" value="Eukaryota"/>
</dbReference>
<feature type="region of interest" description="Disordered" evidence="6">
    <location>
        <begin position="45"/>
        <end position="70"/>
    </location>
</feature>
<keyword evidence="4 5" id="KW-0460">Magnesium</keyword>
<dbReference type="GO" id="GO:0046872">
    <property type="term" value="F:metal ion binding"/>
    <property type="evidence" value="ECO:0007669"/>
    <property type="project" value="UniProtKB-KW"/>
</dbReference>
<dbReference type="SMART" id="SM00990">
    <property type="entry name" value="VRR_NUC"/>
    <property type="match status" value="1"/>
</dbReference>
<name>D8PUZ9_SCHCM</name>
<dbReference type="EMBL" id="GL377303">
    <property type="protein sequence ID" value="EFJ00784.1"/>
    <property type="molecule type" value="Genomic_DNA"/>
</dbReference>
<proteinExistence type="inferred from homology"/>
<dbReference type="PANTHER" id="PTHR15749">
    <property type="entry name" value="FANCONI-ASSOCIATED NUCLEASE 1"/>
    <property type="match status" value="1"/>
</dbReference>
<keyword evidence="5" id="KW-0464">Manganese</keyword>
<feature type="compositionally biased region" description="Basic residues" evidence="6">
    <location>
        <begin position="936"/>
        <end position="946"/>
    </location>
</feature>
<comment type="subcellular location">
    <subcellularLocation>
        <location evidence="5">Nucleus</location>
    </subcellularLocation>
</comment>
<dbReference type="InterPro" id="IPR033315">
    <property type="entry name" value="Fan1-like"/>
</dbReference>
<comment type="function">
    <text evidence="5">Nuclease required for the repair of DNA interstrand cross-links (ICL). Acts as a 5'-3' exonuclease that anchors at a cut end of DNA and cleaves DNA successively at every third nucleotide, allowing to excise an ICL from one strand through flanking incisions.</text>
</comment>
<dbReference type="STRING" id="578458.D8PUZ9"/>
<organism evidence="9">
    <name type="scientific">Schizophyllum commune (strain H4-8 / FGSC 9210)</name>
    <name type="common">Split gill fungus</name>
    <dbReference type="NCBI Taxonomy" id="578458"/>
    <lineage>
        <taxon>Eukaryota</taxon>
        <taxon>Fungi</taxon>
        <taxon>Dikarya</taxon>
        <taxon>Basidiomycota</taxon>
        <taxon>Agaricomycotina</taxon>
        <taxon>Agaricomycetes</taxon>
        <taxon>Agaricomycetidae</taxon>
        <taxon>Agaricales</taxon>
        <taxon>Schizophyllaceae</taxon>
        <taxon>Schizophyllum</taxon>
    </lineage>
</organism>
<sequence>MGFARVDGLIAGPPSPCTPTLASTSHLSLTLPPASYVNAFMDGEAGSPSSSFQEPEPPSSSLPTSSQSLGSAGELKLVECAVMWEDMIDEVDERHRDMMSIEEYSWLRFYYNSTRQAQQVFCALLSLPNTWHRIEEVEHEVTLDPAKPHNTVAAAFKDLARPRPIEPPHELTLSQLSQLSESQASQQSQDCQPSQQTTQPSQQSQLSQSTQQDSTQPVKDEPVDTPLPPQPQPSTISRRPLASLTNFAAVAPSVKDEDYGDSVDCSSLAFGFRYTERKVKLEALTTEQLKDVYRQILGKRKIKTREQMIDDLEKTSRQSTLPFTSIKKEDAEPSTQTTKRVTQFDRMMLLVDKYVEDVPCIKIKPEVYEFFRLVNVLAYRRTTYPDFSSPESPLHDYTVVKQTTFCQRDHRIWPSREELDQYYDALVLKARVEGKLPWPATKALRPQPKGGKPKFSAKFLKPEDSEQYRTAAQCHLALVKEAMEGVKSELDRLSASSEWPDDEPPRLIGLRRFEQGVRRHFDVAACAQALAKSRVDKDKTLAVELYEYVLKQDRWCLGDSGAIYAGYIKLLLDVAAKAPKGEACTLRERAIAAVVIALDCHDVGISHRPRLHRHRVTLAKSMGHLDGVSAVPPSIKPETIHLVKHVADVEDSCASQGPKGRDGVLRLWSSADMADEPASALECVARRYEAQGYTVIRNKQILTSIFALLFWDILWDQDVPGAFEYCYQDGPLDLYEPGVFLRSRERQICALLERIGNDDGAVIVDETLRGPGDFSAKPMTVGWDHVNFGLDDPATLTKVVQEIPAGVLVTIGTLFCEDYAARRDSAPDLVVHDDNDGEVKFVYVTDGKALTPAQQVWLDTLLSASAQVVYCKVVEEPQSPRRLIKKRKRQASKPHVAATSDAEENEVAQPEQASDVEGSYESGPADLAGPSSQLRRTSRPRVAKRRRSEEHEDM</sequence>
<comment type="catalytic activity">
    <reaction evidence="5">
        <text>Hydrolytically removes 5'-nucleotides successively from the 3'-hydroxy termini of 3'-hydroxy-terminated oligonucleotides.</text>
        <dbReference type="EC" id="3.1.4.1"/>
    </reaction>
</comment>
<gene>
    <name evidence="8" type="ORF">SCHCODRAFT_105029</name>
</gene>
<dbReference type="InParanoid" id="D8PUZ9"/>
<evidence type="ECO:0000313" key="8">
    <source>
        <dbReference type="EMBL" id="EFJ00784.1"/>
    </source>
</evidence>
<dbReference type="InterPro" id="IPR014883">
    <property type="entry name" value="VRR_NUC"/>
</dbReference>
<keyword evidence="2 5" id="KW-0479">Metal-binding</keyword>
<evidence type="ECO:0000256" key="4">
    <source>
        <dbReference type="ARBA" id="ARBA00022842"/>
    </source>
</evidence>
<evidence type="ECO:0000256" key="1">
    <source>
        <dbReference type="ARBA" id="ARBA00022722"/>
    </source>
</evidence>
<keyword evidence="5" id="KW-0227">DNA damage</keyword>
<evidence type="ECO:0000256" key="6">
    <source>
        <dbReference type="SAM" id="MobiDB-lite"/>
    </source>
</evidence>
<keyword evidence="1 5" id="KW-0540">Nuclease</keyword>
<evidence type="ECO:0000259" key="7">
    <source>
        <dbReference type="SMART" id="SM00990"/>
    </source>
</evidence>
<dbReference type="Proteomes" id="UP000007431">
    <property type="component" value="Unassembled WGS sequence"/>
</dbReference>
<feature type="non-terminal residue" evidence="8">
    <location>
        <position position="954"/>
    </location>
</feature>
<dbReference type="EC" id="3.1.4.1" evidence="5"/>
<dbReference type="VEuPathDB" id="FungiDB:SCHCODRAFT_02526758"/>
<feature type="region of interest" description="Disordered" evidence="6">
    <location>
        <begin position="884"/>
        <end position="954"/>
    </location>
</feature>
<keyword evidence="3 5" id="KW-0378">Hydrolase</keyword>
<dbReference type="HOGENOM" id="CLU_309081_0_0_1"/>
<evidence type="ECO:0000256" key="2">
    <source>
        <dbReference type="ARBA" id="ARBA00022723"/>
    </source>
</evidence>
<keyword evidence="5" id="KW-0234">DNA repair</keyword>
<feature type="region of interest" description="Disordered" evidence="6">
    <location>
        <begin position="174"/>
        <end position="240"/>
    </location>
</feature>
<feature type="compositionally biased region" description="Low complexity" evidence="6">
    <location>
        <begin position="61"/>
        <end position="70"/>
    </location>
</feature>
<evidence type="ECO:0000256" key="3">
    <source>
        <dbReference type="ARBA" id="ARBA00022801"/>
    </source>
</evidence>
<dbReference type="GO" id="GO:0036297">
    <property type="term" value="P:interstrand cross-link repair"/>
    <property type="evidence" value="ECO:0007669"/>
    <property type="project" value="InterPro"/>
</dbReference>
<reference evidence="8 9" key="1">
    <citation type="journal article" date="2010" name="Nat. Biotechnol.">
        <title>Genome sequence of the model mushroom Schizophyllum commune.</title>
        <authorList>
            <person name="Ohm R.A."/>
            <person name="de Jong J.F."/>
            <person name="Lugones L.G."/>
            <person name="Aerts A."/>
            <person name="Kothe E."/>
            <person name="Stajich J.E."/>
            <person name="de Vries R.P."/>
            <person name="Record E."/>
            <person name="Levasseur A."/>
            <person name="Baker S.E."/>
            <person name="Bartholomew K.A."/>
            <person name="Coutinho P.M."/>
            <person name="Erdmann S."/>
            <person name="Fowler T.J."/>
            <person name="Gathman A.C."/>
            <person name="Lombard V."/>
            <person name="Henrissat B."/>
            <person name="Knabe N."/>
            <person name="Kuees U."/>
            <person name="Lilly W.W."/>
            <person name="Lindquist E."/>
            <person name="Lucas S."/>
            <person name="Magnuson J.K."/>
            <person name="Piumi F."/>
            <person name="Raudaskoski M."/>
            <person name="Salamov A."/>
            <person name="Schmutz J."/>
            <person name="Schwarze F.W.M.R."/>
            <person name="vanKuyk P.A."/>
            <person name="Horton J.S."/>
            <person name="Grigoriev I.V."/>
            <person name="Woesten H.A.B."/>
        </authorList>
    </citation>
    <scope>NUCLEOTIDE SEQUENCE [LARGE SCALE GENOMIC DNA]</scope>
    <source>
        <strain evidence="9">H4-8 / FGSC 9210</strain>
    </source>
</reference>
<feature type="domain" description="VRR-NUC" evidence="7">
    <location>
        <begin position="776"/>
        <end position="875"/>
    </location>
</feature>
<protein>
    <recommendedName>
        <fullName evidence="5">Fanconi-associated nuclease</fullName>
        <ecNumber evidence="5">3.1.4.1</ecNumber>
    </recommendedName>
</protein>
<evidence type="ECO:0000256" key="5">
    <source>
        <dbReference type="RuleBase" id="RU365033"/>
    </source>
</evidence>
<dbReference type="GO" id="GO:0008409">
    <property type="term" value="F:5'-3' exonuclease activity"/>
    <property type="evidence" value="ECO:0007669"/>
    <property type="project" value="TreeGrafter"/>
</dbReference>
<dbReference type="PANTHER" id="PTHR15749:SF4">
    <property type="entry name" value="FANCONI-ASSOCIATED NUCLEASE 1"/>
    <property type="match status" value="1"/>
</dbReference>
<comment type="cofactor">
    <cofactor evidence="5">
        <name>Mg(2+)</name>
        <dbReference type="ChEBI" id="CHEBI:18420"/>
    </cofactor>
    <cofactor evidence="5">
        <name>Mn(2+)</name>
        <dbReference type="ChEBI" id="CHEBI:29035"/>
    </cofactor>
</comment>
<dbReference type="GO" id="GO:0070336">
    <property type="term" value="F:flap-structured DNA binding"/>
    <property type="evidence" value="ECO:0007669"/>
    <property type="project" value="TreeGrafter"/>
</dbReference>
<dbReference type="GO" id="GO:0004528">
    <property type="term" value="F:phosphodiesterase I activity"/>
    <property type="evidence" value="ECO:0007669"/>
    <property type="project" value="UniProtKB-EC"/>
</dbReference>
<evidence type="ECO:0000313" key="9">
    <source>
        <dbReference type="Proteomes" id="UP000007431"/>
    </source>
</evidence>
<dbReference type="AlphaFoldDB" id="D8PUZ9"/>
<dbReference type="GO" id="GO:0005634">
    <property type="term" value="C:nucleus"/>
    <property type="evidence" value="ECO:0007669"/>
    <property type="project" value="UniProtKB-SubCell"/>
</dbReference>
<dbReference type="GO" id="GO:0017108">
    <property type="term" value="F:5'-flap endonuclease activity"/>
    <property type="evidence" value="ECO:0007669"/>
    <property type="project" value="TreeGrafter"/>
</dbReference>
<keyword evidence="9" id="KW-1185">Reference proteome</keyword>
<keyword evidence="5" id="KW-0539">Nucleus</keyword>
<accession>D8PUZ9</accession>
<dbReference type="OMA" id="FECGHIL"/>
<comment type="similarity">
    <text evidence="5">Belongs to the FAN1 family.</text>
</comment>